<dbReference type="AlphaFoldDB" id="V8CAT2"/>
<dbReference type="eggNOG" id="COG4186">
    <property type="taxonomic scope" value="Bacteria"/>
</dbReference>
<reference evidence="2 3" key="1">
    <citation type="journal article" date="2014" name="Genome Announc.">
        <title>Draft genome sequences of six enterohepatic helicobacter species isolated from humans and one from rhesus macaques.</title>
        <authorList>
            <person name="Shen Z."/>
            <person name="Sheh A."/>
            <person name="Young S.K."/>
            <person name="Abouelliel A."/>
            <person name="Ward D.V."/>
            <person name="Earl A.M."/>
            <person name="Fox J.G."/>
        </authorList>
    </citation>
    <scope>NUCLEOTIDE SEQUENCE [LARGE SCALE GENOMIC DNA]</scope>
    <source>
        <strain evidence="2 3">MIT 99-5501</strain>
    </source>
</reference>
<sequence length="220" mass="26025">MKYNINLDTFLISDSHFGHKAVMKKEPSRKEALKRSPFKVFEDLSVYEWNTVVNRGDKVLHLGDLYFDDGYKYLPKLSGDKILLVGNNDIGKFWRVQEMEEWQVCKKLKLQIPQKSKILRRLVEKFGKEQVKNIYANAIVLDIGKERIMFSHFPVMNRKSNDRFWEARDVLDEAYRLSECSLNIHGHTHSKKTHNKFCINVSCEETEFRPVRLFQVLSMH</sequence>
<dbReference type="STRING" id="1357400.HMPREF2086_00967"/>
<dbReference type="Proteomes" id="UP000018731">
    <property type="component" value="Unassembled WGS sequence"/>
</dbReference>
<dbReference type="PATRIC" id="fig|1357400.3.peg.1324"/>
<protein>
    <recommendedName>
        <fullName evidence="1">Calcineurin-like phosphoesterase domain-containing protein</fullName>
    </recommendedName>
</protein>
<gene>
    <name evidence="2" type="ORF">HMPREF2086_00967</name>
</gene>
<name>V8CAT2_9HELI</name>
<dbReference type="InterPro" id="IPR004843">
    <property type="entry name" value="Calcineurin-like_PHP"/>
</dbReference>
<dbReference type="SUPFAM" id="SSF56300">
    <property type="entry name" value="Metallo-dependent phosphatases"/>
    <property type="match status" value="1"/>
</dbReference>
<comment type="caution">
    <text evidence="2">The sequence shown here is derived from an EMBL/GenBank/DDBJ whole genome shotgun (WGS) entry which is preliminary data.</text>
</comment>
<dbReference type="OrthoDB" id="5380073at2"/>
<dbReference type="EMBL" id="AZJI01000004">
    <property type="protein sequence ID" value="ETD24217.1"/>
    <property type="molecule type" value="Genomic_DNA"/>
</dbReference>
<feature type="domain" description="Calcineurin-like phosphoesterase" evidence="1">
    <location>
        <begin position="12"/>
        <end position="190"/>
    </location>
</feature>
<dbReference type="InterPro" id="IPR029052">
    <property type="entry name" value="Metallo-depent_PP-like"/>
</dbReference>
<organism evidence="2 3">
    <name type="scientific">Helicobacter macacae MIT 99-5501</name>
    <dbReference type="NCBI Taxonomy" id="1357400"/>
    <lineage>
        <taxon>Bacteria</taxon>
        <taxon>Pseudomonadati</taxon>
        <taxon>Campylobacterota</taxon>
        <taxon>Epsilonproteobacteria</taxon>
        <taxon>Campylobacterales</taxon>
        <taxon>Helicobacteraceae</taxon>
        <taxon>Helicobacter</taxon>
    </lineage>
</organism>
<dbReference type="Gene3D" id="3.60.21.10">
    <property type="match status" value="1"/>
</dbReference>
<dbReference type="RefSeq" id="WP_023927690.1">
    <property type="nucleotide sequence ID" value="NZ_KI669454.1"/>
</dbReference>
<accession>V8CAT2</accession>
<evidence type="ECO:0000259" key="1">
    <source>
        <dbReference type="Pfam" id="PF00149"/>
    </source>
</evidence>
<evidence type="ECO:0000313" key="2">
    <source>
        <dbReference type="EMBL" id="ETD24217.1"/>
    </source>
</evidence>
<keyword evidence="3" id="KW-1185">Reference proteome</keyword>
<dbReference type="Pfam" id="PF00149">
    <property type="entry name" value="Metallophos"/>
    <property type="match status" value="1"/>
</dbReference>
<proteinExistence type="predicted"/>
<dbReference type="GO" id="GO:0016787">
    <property type="term" value="F:hydrolase activity"/>
    <property type="evidence" value="ECO:0007669"/>
    <property type="project" value="InterPro"/>
</dbReference>
<evidence type="ECO:0000313" key="3">
    <source>
        <dbReference type="Proteomes" id="UP000018731"/>
    </source>
</evidence>
<dbReference type="HOGENOM" id="CLU_092313_3_0_7"/>